<proteinExistence type="predicted"/>
<comment type="caution">
    <text evidence="1">The sequence shown here is derived from an EMBL/GenBank/DDBJ whole genome shotgun (WGS) entry which is preliminary data.</text>
</comment>
<evidence type="ECO:0000313" key="1">
    <source>
        <dbReference type="EMBL" id="KAI1707066.1"/>
    </source>
</evidence>
<accession>A0AAD4MUU0</accession>
<protein>
    <submittedName>
        <fullName evidence="1">Uncharacterized protein</fullName>
    </submittedName>
</protein>
<organism evidence="1 2">
    <name type="scientific">Ditylenchus destructor</name>
    <dbReference type="NCBI Taxonomy" id="166010"/>
    <lineage>
        <taxon>Eukaryota</taxon>
        <taxon>Metazoa</taxon>
        <taxon>Ecdysozoa</taxon>
        <taxon>Nematoda</taxon>
        <taxon>Chromadorea</taxon>
        <taxon>Rhabditida</taxon>
        <taxon>Tylenchina</taxon>
        <taxon>Tylenchomorpha</taxon>
        <taxon>Sphaerularioidea</taxon>
        <taxon>Anguinidae</taxon>
        <taxon>Anguininae</taxon>
        <taxon>Ditylenchus</taxon>
    </lineage>
</organism>
<gene>
    <name evidence="1" type="ORF">DdX_12655</name>
</gene>
<keyword evidence="2" id="KW-1185">Reference proteome</keyword>
<dbReference type="AlphaFoldDB" id="A0AAD4MUU0"/>
<evidence type="ECO:0000313" key="2">
    <source>
        <dbReference type="Proteomes" id="UP001201812"/>
    </source>
</evidence>
<dbReference type="EMBL" id="JAKKPZ010000043">
    <property type="protein sequence ID" value="KAI1707066.1"/>
    <property type="molecule type" value="Genomic_DNA"/>
</dbReference>
<sequence>MNKCAAAAAVNERHPIKNDSRHGNIGYNFNEFLRTHQKKLLRFGRSDGFFGVCLDRKLFEEFLDMETSNDLRWQWAEPEVRRSCSSRKPTVNYGLASPFNKGAGGKQKEDDAEDYTKEIWEMISLIFAYFERSENRAPEDNSLFGPAAGLKAVSEAKSALD</sequence>
<name>A0AAD4MUU0_9BILA</name>
<reference evidence="1" key="1">
    <citation type="submission" date="2022-01" db="EMBL/GenBank/DDBJ databases">
        <title>Genome Sequence Resource for Two Populations of Ditylenchus destructor, the Migratory Endoparasitic Phytonematode.</title>
        <authorList>
            <person name="Zhang H."/>
            <person name="Lin R."/>
            <person name="Xie B."/>
        </authorList>
    </citation>
    <scope>NUCLEOTIDE SEQUENCE</scope>
    <source>
        <strain evidence="1">BazhouSP</strain>
    </source>
</reference>
<dbReference type="Proteomes" id="UP001201812">
    <property type="component" value="Unassembled WGS sequence"/>
</dbReference>